<comment type="caution">
    <text evidence="7">The sequence shown here is derived from an EMBL/GenBank/DDBJ whole genome shotgun (WGS) entry which is preliminary data.</text>
</comment>
<dbReference type="PANTHER" id="PTHR23513">
    <property type="entry name" value="INTEGRAL MEMBRANE EFFLUX PROTEIN-RELATED"/>
    <property type="match status" value="1"/>
</dbReference>
<evidence type="ECO:0000256" key="6">
    <source>
        <dbReference type="SAM" id="Phobius"/>
    </source>
</evidence>
<dbReference type="Proteomes" id="UP000466345">
    <property type="component" value="Unassembled WGS sequence"/>
</dbReference>
<dbReference type="Gene3D" id="1.20.1250.20">
    <property type="entry name" value="MFS general substrate transporter like domains"/>
    <property type="match status" value="1"/>
</dbReference>
<feature type="transmembrane region" description="Helical" evidence="6">
    <location>
        <begin position="193"/>
        <end position="212"/>
    </location>
</feature>
<proteinExistence type="predicted"/>
<feature type="transmembrane region" description="Helical" evidence="6">
    <location>
        <begin position="73"/>
        <end position="93"/>
    </location>
</feature>
<gene>
    <name evidence="7" type="primary">entS_2</name>
    <name evidence="7" type="ORF">SRB5_11110</name>
</gene>
<protein>
    <submittedName>
        <fullName evidence="7">Enterobactin exporter EntS</fullName>
    </submittedName>
</protein>
<dbReference type="InterPro" id="IPR011701">
    <property type="entry name" value="MFS"/>
</dbReference>
<feature type="transmembrane region" description="Helical" evidence="6">
    <location>
        <begin position="307"/>
        <end position="327"/>
    </location>
</feature>
<name>A0A7K0CC17_9ACTN</name>
<feature type="transmembrane region" description="Helical" evidence="6">
    <location>
        <begin position="244"/>
        <end position="267"/>
    </location>
</feature>
<comment type="subcellular location">
    <subcellularLocation>
        <location evidence="1">Cell membrane</location>
        <topology evidence="1">Multi-pass membrane protein</topology>
    </subcellularLocation>
</comment>
<dbReference type="EMBL" id="WEGJ01000002">
    <property type="protein sequence ID" value="MQY10997.1"/>
    <property type="molecule type" value="Genomic_DNA"/>
</dbReference>
<feature type="transmembrane region" description="Helical" evidence="6">
    <location>
        <begin position="333"/>
        <end position="354"/>
    </location>
</feature>
<keyword evidence="4 6" id="KW-1133">Transmembrane helix</keyword>
<dbReference type="InterPro" id="IPR036259">
    <property type="entry name" value="MFS_trans_sf"/>
</dbReference>
<feature type="transmembrane region" description="Helical" evidence="6">
    <location>
        <begin position="394"/>
        <end position="412"/>
    </location>
</feature>
<keyword evidence="3 6" id="KW-0812">Transmembrane</keyword>
<dbReference type="CDD" id="cd06173">
    <property type="entry name" value="MFS_MefA_like"/>
    <property type="match status" value="1"/>
</dbReference>
<feature type="transmembrane region" description="Helical" evidence="6">
    <location>
        <begin position="279"/>
        <end position="295"/>
    </location>
</feature>
<reference evidence="7 8" key="1">
    <citation type="submission" date="2019-10" db="EMBL/GenBank/DDBJ databases">
        <title>Streptomyces smaragdinus sp. nov. and Streptomyces fabii sp. nov., isolated from the gut of fungus growing-termite Macrotermes natalensis.</title>
        <authorList>
            <person name="Schwitalla J."/>
            <person name="Benndorf R."/>
            <person name="Martin K."/>
            <person name="De Beer W."/>
            <person name="Kaster A.-K."/>
            <person name="Vollmers J."/>
            <person name="Poulsen M."/>
            <person name="Beemelmanns C."/>
        </authorList>
    </citation>
    <scope>NUCLEOTIDE SEQUENCE [LARGE SCALE GENOMIC DNA]</scope>
    <source>
        <strain evidence="7 8">RB5</strain>
    </source>
</reference>
<dbReference type="AlphaFoldDB" id="A0A7K0CC17"/>
<evidence type="ECO:0000256" key="2">
    <source>
        <dbReference type="ARBA" id="ARBA00022475"/>
    </source>
</evidence>
<evidence type="ECO:0000256" key="5">
    <source>
        <dbReference type="ARBA" id="ARBA00023136"/>
    </source>
</evidence>
<evidence type="ECO:0000256" key="1">
    <source>
        <dbReference type="ARBA" id="ARBA00004651"/>
    </source>
</evidence>
<dbReference type="GO" id="GO:0005886">
    <property type="term" value="C:plasma membrane"/>
    <property type="evidence" value="ECO:0007669"/>
    <property type="project" value="UniProtKB-SubCell"/>
</dbReference>
<accession>A0A7K0CC17</accession>
<dbReference type="GO" id="GO:0022857">
    <property type="term" value="F:transmembrane transporter activity"/>
    <property type="evidence" value="ECO:0007669"/>
    <property type="project" value="InterPro"/>
</dbReference>
<sequence>MDESPADANRPAGSAPDTAVAEAAAASVPLRRNRRFQALWIGGAASVMSFNIAVVAIPLIVLATTGSTVAAGVYGFVDGAAAFLATTPAGTLLDRYNRRVLLVGSELLRALAFSVVLVGLWTDTLGMPLLVVTAAVSGAVRPLGAGARMLATRSVVPEEQLTSALTQEEVRSHGASVVGPGLAGVLYSVARSVPVAGIVIGYLISALCGLATPDDRGAERRRAQPSGGTFSGLAHLLRTPVLRAAIIALGLLNLGGAALDLIVIVLIQDGGGSATDVGWAFALASIGGLAGAGLVGPLHKALLPGRLLIAICLWAGALTCAFAVALGPWWYGAVLALAVLPLPAVSVLIDILVFRQVSDAMRGRTITATMTLLTIGPSLGPLLAGFLLRYTSPVTASLVVAGIFALAGLSALGQRVVRRAEWPRPQASDDAEAAKV</sequence>
<dbReference type="RefSeq" id="WP_194292840.1">
    <property type="nucleotide sequence ID" value="NZ_WEGJ01000002.1"/>
</dbReference>
<evidence type="ECO:0000313" key="7">
    <source>
        <dbReference type="EMBL" id="MQY10997.1"/>
    </source>
</evidence>
<organism evidence="7 8">
    <name type="scientific">Streptomyces smaragdinus</name>
    <dbReference type="NCBI Taxonomy" id="2585196"/>
    <lineage>
        <taxon>Bacteria</taxon>
        <taxon>Bacillati</taxon>
        <taxon>Actinomycetota</taxon>
        <taxon>Actinomycetes</taxon>
        <taxon>Kitasatosporales</taxon>
        <taxon>Streptomycetaceae</taxon>
        <taxon>Streptomyces</taxon>
    </lineage>
</organism>
<keyword evidence="5 6" id="KW-0472">Membrane</keyword>
<feature type="transmembrane region" description="Helical" evidence="6">
    <location>
        <begin position="366"/>
        <end position="388"/>
    </location>
</feature>
<evidence type="ECO:0000256" key="3">
    <source>
        <dbReference type="ARBA" id="ARBA00022692"/>
    </source>
</evidence>
<feature type="transmembrane region" description="Helical" evidence="6">
    <location>
        <begin position="100"/>
        <end position="121"/>
    </location>
</feature>
<keyword evidence="2" id="KW-1003">Cell membrane</keyword>
<dbReference type="Pfam" id="PF07690">
    <property type="entry name" value="MFS_1"/>
    <property type="match status" value="1"/>
</dbReference>
<dbReference type="PANTHER" id="PTHR23513:SF6">
    <property type="entry name" value="MAJOR FACILITATOR SUPERFAMILY ASSOCIATED DOMAIN-CONTAINING PROTEIN"/>
    <property type="match status" value="1"/>
</dbReference>
<evidence type="ECO:0000256" key="4">
    <source>
        <dbReference type="ARBA" id="ARBA00022989"/>
    </source>
</evidence>
<dbReference type="SUPFAM" id="SSF103473">
    <property type="entry name" value="MFS general substrate transporter"/>
    <property type="match status" value="1"/>
</dbReference>
<keyword evidence="8" id="KW-1185">Reference proteome</keyword>
<feature type="transmembrane region" description="Helical" evidence="6">
    <location>
        <begin position="38"/>
        <end position="61"/>
    </location>
</feature>
<evidence type="ECO:0000313" key="8">
    <source>
        <dbReference type="Proteomes" id="UP000466345"/>
    </source>
</evidence>